<feature type="signal peptide" evidence="7">
    <location>
        <begin position="1"/>
        <end position="16"/>
    </location>
</feature>
<dbReference type="FunCoup" id="F6QVY1">
    <property type="interactions" value="396"/>
</dbReference>
<dbReference type="GO" id="GO:0004464">
    <property type="term" value="F:leukotriene-C4 synthase activity"/>
    <property type="evidence" value="ECO:0000318"/>
    <property type="project" value="GO_Central"/>
</dbReference>
<dbReference type="GeneTree" id="ENSGT00940000160288"/>
<dbReference type="PRINTS" id="PR00488">
    <property type="entry name" value="5LPOXGNASEAP"/>
</dbReference>
<keyword evidence="6" id="KW-0443">Lipid metabolism</keyword>
<dbReference type="RefSeq" id="XP_001512496.2">
    <property type="nucleotide sequence ID" value="XM_001512446.5"/>
</dbReference>
<dbReference type="KEGG" id="oaa:100081741"/>
<evidence type="ECO:0000313" key="9">
    <source>
        <dbReference type="Proteomes" id="UP000002279"/>
    </source>
</evidence>
<dbReference type="STRING" id="9258.ENSOANP00000024063"/>
<comment type="catalytic activity">
    <reaction evidence="6">
        <text>(5S)-hydroperoxy-(6E,8Z,11Z,14Z)-eicosatetraenoate + 2 glutathione = (5S)-hydroxy-(6E,8Z,11Z,14Z)-eicosatetraenoate + glutathione disulfide + H2O</text>
        <dbReference type="Rhea" id="RHEA:48620"/>
        <dbReference type="ChEBI" id="CHEBI:15377"/>
        <dbReference type="ChEBI" id="CHEBI:57450"/>
        <dbReference type="ChEBI" id="CHEBI:57925"/>
        <dbReference type="ChEBI" id="CHEBI:58297"/>
        <dbReference type="ChEBI" id="CHEBI:90632"/>
    </reaction>
</comment>
<protein>
    <recommendedName>
        <fullName evidence="6">Microsomal glutathione S-transferase 2</fullName>
        <shortName evidence="6">Microsomal GST-2</shortName>
        <shortName evidence="6">Microsomal GST-II</shortName>
        <ecNumber evidence="6">1.11.1.-</ecNumber>
        <ecNumber evidence="6">2.5.1.18</ecNumber>
        <ecNumber evidence="6">4.4.1.20</ecNumber>
    </recommendedName>
    <alternativeName>
        <fullName evidence="6">Glutathione peroxidase MGST2</fullName>
    </alternativeName>
    <alternativeName>
        <fullName evidence="6">Leukotriene C4 synthase MGST2</fullName>
    </alternativeName>
    <alternativeName>
        <fullName evidence="6">Microsomal glutathione S-transferase II</fullName>
    </alternativeName>
</protein>
<sequence>MADDLILLAVVSVLSACQQTYFAWQVGKARFKYKIMPPAVSGSPEFERIYRAHQNCVECYPVFLTTFWIAGWYFNQELVAILGLGYMYARHQYFYGYSEAVKRRIKGFRLTVGILTLLVVLSAVGIANRFLDEYVDFSLSKKIRRLF</sequence>
<keyword evidence="5 6" id="KW-0472">Membrane</keyword>
<dbReference type="InterPro" id="IPR023352">
    <property type="entry name" value="MAPEG-like_dom_sf"/>
</dbReference>
<gene>
    <name evidence="8" type="primary">MGST2</name>
</gene>
<dbReference type="PANTHER" id="PTHR10250">
    <property type="entry name" value="MICROSOMAL GLUTATHIONE S-TRANSFERASE"/>
    <property type="match status" value="1"/>
</dbReference>
<dbReference type="GO" id="GO:0004364">
    <property type="term" value="F:glutathione transferase activity"/>
    <property type="evidence" value="ECO:0000318"/>
    <property type="project" value="GO_Central"/>
</dbReference>
<dbReference type="InterPro" id="IPR001129">
    <property type="entry name" value="Membr-assoc_MAPEG"/>
</dbReference>
<dbReference type="Pfam" id="PF01124">
    <property type="entry name" value="MAPEG"/>
    <property type="match status" value="1"/>
</dbReference>
<dbReference type="GO" id="GO:0005635">
    <property type="term" value="C:nuclear envelope"/>
    <property type="evidence" value="ECO:0000318"/>
    <property type="project" value="GO_Central"/>
</dbReference>
<comment type="subunit">
    <text evidence="6">Homotrimer.</text>
</comment>
<dbReference type="HOGENOM" id="CLU_110291_3_0_1"/>
<evidence type="ECO:0000256" key="4">
    <source>
        <dbReference type="ARBA" id="ARBA00022989"/>
    </source>
</evidence>
<evidence type="ECO:0000256" key="7">
    <source>
        <dbReference type="SAM" id="SignalP"/>
    </source>
</evidence>
<dbReference type="PANTHER" id="PTHR10250:SF13">
    <property type="entry name" value="MICROSOMAL GLUTATHIONE S-TRANSFERASE 2"/>
    <property type="match status" value="1"/>
</dbReference>
<dbReference type="GO" id="GO:0046466">
    <property type="term" value="P:membrane lipid catabolic process"/>
    <property type="evidence" value="ECO:0007669"/>
    <property type="project" value="Ensembl"/>
</dbReference>
<evidence type="ECO:0000256" key="5">
    <source>
        <dbReference type="ARBA" id="ARBA00023136"/>
    </source>
</evidence>
<dbReference type="Bgee" id="ENSOANG00000015288">
    <property type="expression patterns" value="Expressed in adult mammalian kidney and 6 other cell types or tissues"/>
</dbReference>
<evidence type="ECO:0000256" key="6">
    <source>
        <dbReference type="RuleBase" id="RU369123"/>
    </source>
</evidence>
<dbReference type="GO" id="GO:0043295">
    <property type="term" value="F:glutathione binding"/>
    <property type="evidence" value="ECO:0007669"/>
    <property type="project" value="UniProtKB-UniRule"/>
</dbReference>
<keyword evidence="6" id="KW-0808">Transferase</keyword>
<comment type="catalytic activity">
    <reaction evidence="6">
        <text>RX + glutathione = an S-substituted glutathione + a halide anion + H(+)</text>
        <dbReference type="Rhea" id="RHEA:16437"/>
        <dbReference type="ChEBI" id="CHEBI:15378"/>
        <dbReference type="ChEBI" id="CHEBI:16042"/>
        <dbReference type="ChEBI" id="CHEBI:17792"/>
        <dbReference type="ChEBI" id="CHEBI:57925"/>
        <dbReference type="ChEBI" id="CHEBI:90779"/>
        <dbReference type="EC" id="2.5.1.18"/>
    </reaction>
</comment>
<evidence type="ECO:0000313" key="8">
    <source>
        <dbReference type="Ensembl" id="ENSOANP00000024063.3"/>
    </source>
</evidence>
<dbReference type="InterPro" id="IPR001446">
    <property type="entry name" value="5_LipOase_AP"/>
</dbReference>
<dbReference type="OMA" id="CQQAYFA"/>
<keyword evidence="6" id="KW-0560">Oxidoreductase</keyword>
<dbReference type="SUPFAM" id="SSF161084">
    <property type="entry name" value="MAPEG domain-like"/>
    <property type="match status" value="1"/>
</dbReference>
<dbReference type="eggNOG" id="ENOG502S082">
    <property type="taxonomic scope" value="Eukaryota"/>
</dbReference>
<feature type="transmembrane region" description="Helical" evidence="6">
    <location>
        <begin position="70"/>
        <end position="89"/>
    </location>
</feature>
<dbReference type="OrthoDB" id="410651at2759"/>
<dbReference type="GeneID" id="100081741"/>
<evidence type="ECO:0000256" key="3">
    <source>
        <dbReference type="ARBA" id="ARBA00022824"/>
    </source>
</evidence>
<comment type="catalytic activity">
    <reaction evidence="6">
        <text>1-chloro-2,4-dinitrobenzene + glutathione = 2,4-dinitrophenyl-S-glutathione + chloride + H(+)</text>
        <dbReference type="Rhea" id="RHEA:51220"/>
        <dbReference type="ChEBI" id="CHEBI:15378"/>
        <dbReference type="ChEBI" id="CHEBI:17996"/>
        <dbReference type="ChEBI" id="CHEBI:34718"/>
        <dbReference type="ChEBI" id="CHEBI:57925"/>
        <dbReference type="ChEBI" id="CHEBI:133977"/>
        <dbReference type="EC" id="2.5.1.18"/>
    </reaction>
</comment>
<keyword evidence="2 6" id="KW-0434">Leukotriene biosynthesis</keyword>
<dbReference type="GO" id="GO:0019370">
    <property type="term" value="P:leukotriene biosynthetic process"/>
    <property type="evidence" value="ECO:0000318"/>
    <property type="project" value="GO_Central"/>
</dbReference>
<organism evidence="8 9">
    <name type="scientific">Ornithorhynchus anatinus</name>
    <name type="common">Duckbill platypus</name>
    <dbReference type="NCBI Taxonomy" id="9258"/>
    <lineage>
        <taxon>Eukaryota</taxon>
        <taxon>Metazoa</taxon>
        <taxon>Chordata</taxon>
        <taxon>Craniata</taxon>
        <taxon>Vertebrata</taxon>
        <taxon>Euteleostomi</taxon>
        <taxon>Mammalia</taxon>
        <taxon>Monotremata</taxon>
        <taxon>Ornithorhynchidae</taxon>
        <taxon>Ornithorhynchus</taxon>
    </lineage>
</organism>
<dbReference type="InterPro" id="IPR050997">
    <property type="entry name" value="MAPEG"/>
</dbReference>
<keyword evidence="3 6" id="KW-0256">Endoplasmic reticulum</keyword>
<accession>F6QVY1</accession>
<proteinExistence type="inferred from homology"/>
<dbReference type="AlphaFoldDB" id="F6QVY1"/>
<keyword evidence="1 6" id="KW-0812">Transmembrane</keyword>
<keyword evidence="7" id="KW-0732">Signal</keyword>
<reference evidence="8" key="3">
    <citation type="submission" date="2025-09" db="UniProtKB">
        <authorList>
            <consortium name="Ensembl"/>
        </authorList>
    </citation>
    <scope>IDENTIFICATION</scope>
    <source>
        <strain evidence="8">Glennie</strain>
    </source>
</reference>
<dbReference type="GO" id="GO:0005886">
    <property type="term" value="C:plasma membrane"/>
    <property type="evidence" value="ECO:0007669"/>
    <property type="project" value="Ensembl"/>
</dbReference>
<dbReference type="FunFam" id="1.20.120.550:FF:000003">
    <property type="entry name" value="Leukotriene C4 synthase"/>
    <property type="match status" value="1"/>
</dbReference>
<dbReference type="EC" id="2.5.1.18" evidence="6"/>
<comment type="subcellular location">
    <subcellularLocation>
        <location evidence="6">Endoplasmic reticulum membrane</location>
        <topology evidence="6">Multi-pass membrane protein</topology>
    </subcellularLocation>
    <subcellularLocation>
        <location evidence="6">Microsome membrane</location>
        <topology evidence="6">Multi-pass membrane protein</topology>
    </subcellularLocation>
</comment>
<comment type="function">
    <text evidence="6">Catalyzes several different glutathione-dependent reactions. Catalyzes the glutathione-dependent reduction of lipid hydroperoxides, such as 5-HPETE. Has glutathione transferase activity, toward xenobiotic electrophiles, such as 1-chloro-2, 4-dinitrobenzene (CDNB). Catalyzes also the conjugation of leukotriene A4 with reduced glutathione to form leukotriene C4 (LTC4). Involved in oxidative DNA damage induced by ER stress and anticancer agents by activating LTC4 biosynthetic machinery in nonimmune cells.</text>
</comment>
<dbReference type="EC" id="1.11.1.-" evidence="6"/>
<dbReference type="GO" id="GO:0005783">
    <property type="term" value="C:endoplasmic reticulum"/>
    <property type="evidence" value="ECO:0000318"/>
    <property type="project" value="GO_Central"/>
</dbReference>
<dbReference type="GO" id="GO:0006750">
    <property type="term" value="P:glutathione biosynthetic process"/>
    <property type="evidence" value="ECO:0007669"/>
    <property type="project" value="Ensembl"/>
</dbReference>
<evidence type="ECO:0000256" key="1">
    <source>
        <dbReference type="ARBA" id="ARBA00022692"/>
    </source>
</evidence>
<dbReference type="Ensembl" id="ENSOANT00000024067.4">
    <property type="protein sequence ID" value="ENSOANP00000024063.3"/>
    <property type="gene ID" value="ENSOANG00000015288.4"/>
</dbReference>
<name>F6QVY1_ORNAN</name>
<reference evidence="8 9" key="1">
    <citation type="journal article" date="2008" name="Nature">
        <title>Genome analysis of the platypus reveals unique signatures of evolution.</title>
        <authorList>
            <person name="Warren W.C."/>
            <person name="Hillier L.W."/>
            <person name="Marshall Graves J.A."/>
            <person name="Birney E."/>
            <person name="Ponting C.P."/>
            <person name="Grutzner F."/>
            <person name="Belov K."/>
            <person name="Miller W."/>
            <person name="Clarke L."/>
            <person name="Chinwalla A.T."/>
            <person name="Yang S.P."/>
            <person name="Heger A."/>
            <person name="Locke D.P."/>
            <person name="Miethke P."/>
            <person name="Waters P.D."/>
            <person name="Veyrunes F."/>
            <person name="Fulton L."/>
            <person name="Fulton B."/>
            <person name="Graves T."/>
            <person name="Wallis J."/>
            <person name="Puente X.S."/>
            <person name="Lopez-Otin C."/>
            <person name="Ordonez G.R."/>
            <person name="Eichler E.E."/>
            <person name="Chen L."/>
            <person name="Cheng Z."/>
            <person name="Deakin J.E."/>
            <person name="Alsop A."/>
            <person name="Thompson K."/>
            <person name="Kirby P."/>
            <person name="Papenfuss A.T."/>
            <person name="Wakefield M.J."/>
            <person name="Olender T."/>
            <person name="Lancet D."/>
            <person name="Huttley G.A."/>
            <person name="Smit A.F."/>
            <person name="Pask A."/>
            <person name="Temple-Smith P."/>
            <person name="Batzer M.A."/>
            <person name="Walker J.A."/>
            <person name="Konkel M.K."/>
            <person name="Harris R.S."/>
            <person name="Whittington C.M."/>
            <person name="Wong E.S."/>
            <person name="Gemmell N.J."/>
            <person name="Buschiazzo E."/>
            <person name="Vargas Jentzsch I.M."/>
            <person name="Merkel A."/>
            <person name="Schmitz J."/>
            <person name="Zemann A."/>
            <person name="Churakov G."/>
            <person name="Kriegs J.O."/>
            <person name="Brosius J."/>
            <person name="Murchison E.P."/>
            <person name="Sachidanandam R."/>
            <person name="Smith C."/>
            <person name="Hannon G.J."/>
            <person name="Tsend-Ayush E."/>
            <person name="McMillan D."/>
            <person name="Attenborough R."/>
            <person name="Rens W."/>
            <person name="Ferguson-Smith M."/>
            <person name="Lefevre C.M."/>
            <person name="Sharp J.A."/>
            <person name="Nicholas K.R."/>
            <person name="Ray D.A."/>
            <person name="Kube M."/>
            <person name="Reinhardt R."/>
            <person name="Pringle T.H."/>
            <person name="Taylor J."/>
            <person name="Jones R.C."/>
            <person name="Nixon B."/>
            <person name="Dacheux J.L."/>
            <person name="Niwa H."/>
            <person name="Sekita Y."/>
            <person name="Huang X."/>
            <person name="Stark A."/>
            <person name="Kheradpour P."/>
            <person name="Kellis M."/>
            <person name="Flicek P."/>
            <person name="Chen Y."/>
            <person name="Webber C."/>
            <person name="Hardison R."/>
            <person name="Nelson J."/>
            <person name="Hallsworth-Pepin K."/>
            <person name="Delehaunty K."/>
            <person name="Markovic C."/>
            <person name="Minx P."/>
            <person name="Feng Y."/>
            <person name="Kremitzki C."/>
            <person name="Mitreva M."/>
            <person name="Glasscock J."/>
            <person name="Wylie T."/>
            <person name="Wohldmann P."/>
            <person name="Thiru P."/>
            <person name="Nhan M.N."/>
            <person name="Pohl C.S."/>
            <person name="Smith S.M."/>
            <person name="Hou S."/>
            <person name="Nefedov M."/>
            <person name="de Jong P.J."/>
            <person name="Renfree M.B."/>
            <person name="Mardis E.R."/>
            <person name="Wilson R.K."/>
        </authorList>
    </citation>
    <scope>NUCLEOTIDE SEQUENCE [LARGE SCALE GENOMIC DNA]</scope>
    <source>
        <strain evidence="8 9">Glennie</strain>
    </source>
</reference>
<reference evidence="8" key="2">
    <citation type="submission" date="2025-08" db="UniProtKB">
        <authorList>
            <consortium name="Ensembl"/>
        </authorList>
    </citation>
    <scope>IDENTIFICATION</scope>
    <source>
        <strain evidence="8">Glennie</strain>
    </source>
</reference>
<feature type="transmembrane region" description="Helical" evidence="6">
    <location>
        <begin position="110"/>
        <end position="131"/>
    </location>
</feature>
<dbReference type="EC" id="4.4.1.20" evidence="6"/>
<comment type="catalytic activity">
    <reaction evidence="6">
        <text>leukotriene C4 = leukotriene A4 + glutathione</text>
        <dbReference type="Rhea" id="RHEA:17617"/>
        <dbReference type="ChEBI" id="CHEBI:57463"/>
        <dbReference type="ChEBI" id="CHEBI:57925"/>
        <dbReference type="ChEBI" id="CHEBI:57973"/>
        <dbReference type="EC" id="4.4.1.20"/>
    </reaction>
</comment>
<dbReference type="InParanoid" id="F6QVY1"/>
<keyword evidence="6" id="KW-0456">Lyase</keyword>
<dbReference type="Gene3D" id="1.20.120.550">
    <property type="entry name" value="Membrane associated eicosanoid/glutathione metabolism-like domain"/>
    <property type="match status" value="1"/>
</dbReference>
<comment type="caution">
    <text evidence="6">Lacks conserved residue(s) required for the propagation of feature annotation.</text>
</comment>
<keyword evidence="4 6" id="KW-1133">Transmembrane helix</keyword>
<dbReference type="CTD" id="4258"/>
<keyword evidence="6" id="KW-0492">Microsome</keyword>
<feature type="chain" id="PRO_5003341713" description="Microsomal glutathione S-transferase 2" evidence="7">
    <location>
        <begin position="17"/>
        <end position="147"/>
    </location>
</feature>
<dbReference type="GO" id="GO:0005789">
    <property type="term" value="C:endoplasmic reticulum membrane"/>
    <property type="evidence" value="ECO:0007669"/>
    <property type="project" value="UniProtKB-SubCell"/>
</dbReference>
<keyword evidence="9" id="KW-1185">Reference proteome</keyword>
<comment type="similarity">
    <text evidence="6">Belongs to the MAPEG family.</text>
</comment>
<dbReference type="GO" id="GO:0004602">
    <property type="term" value="F:glutathione peroxidase activity"/>
    <property type="evidence" value="ECO:0000318"/>
    <property type="project" value="GO_Central"/>
</dbReference>
<dbReference type="GO" id="GO:0042802">
    <property type="term" value="F:identical protein binding"/>
    <property type="evidence" value="ECO:0007669"/>
    <property type="project" value="Ensembl"/>
</dbReference>
<evidence type="ECO:0000256" key="2">
    <source>
        <dbReference type="ARBA" id="ARBA00022751"/>
    </source>
</evidence>
<dbReference type="GO" id="GO:0008047">
    <property type="term" value="F:enzyme activator activity"/>
    <property type="evidence" value="ECO:0007669"/>
    <property type="project" value="UniProtKB-UniRule"/>
</dbReference>
<dbReference type="Proteomes" id="UP000002279">
    <property type="component" value="Chromosome 12"/>
</dbReference>